<evidence type="ECO:0000256" key="2">
    <source>
        <dbReference type="ARBA" id="ARBA00022801"/>
    </source>
</evidence>
<feature type="domain" description="Integrase catalytic" evidence="4">
    <location>
        <begin position="1"/>
        <end position="83"/>
    </location>
</feature>
<dbReference type="InterPro" id="IPR039537">
    <property type="entry name" value="Retrotran_Ty1/copia-like"/>
</dbReference>
<sequence length="581" mass="64815">MDDFCSRKGIKREFSNARTPQQNGVAERRNRTLIEAARTMLADAKLPVTFWAEAVNTACYVQNRVLVTKPLNKTPYELFNGRAPAIGFLRPFGCHVMILNTLDHLGKFDAKGDEGFFVGYSLNSKAFRVYNKRTKHIEENLHINFLESKVIDKAGGPNWLFDIESLIKSMNYIPVVGAGTSSSNISGTKEDVKQAEKEKGSPLRFIALPNWFHEAQMITTNDAAKKSGGILIDSPQKEQEEVHTDKDVSEQVEHEVNEEVPESSGISFPTASSKESSKLTSIPIVETDVPTVSTHVSISSENIFTIDPSEPPSTPTVETTVPTVSTPVPTVIKSRGGLRYSQPPSISNAVSSENRVEDFFGDSPHATRLNEVEANLSNTETTIQVSPTPTLRIHKDHPMNQIIGPVDTPVLTRHKSKNVDEQSFLAIIHQKTNPDLLQLCLFSSFLSQEEPKKISEAIKDSRWVEAMQEELLQFQIQNVWVLVDCPKGVRPIGTKWVLKNKKYERGIVIRNKARLVAQGHTQEEGINYEEVFAPVARIEAIRKNFIILLSLLPTPILVRIVLSFGRRSNNFHAPDGLITGF</sequence>
<evidence type="ECO:0000313" key="5">
    <source>
        <dbReference type="EMBL" id="GJT48488.1"/>
    </source>
</evidence>
<protein>
    <submittedName>
        <fullName evidence="5">Ribonuclease H-like domain-containing protein</fullName>
    </submittedName>
</protein>
<keyword evidence="2" id="KW-0378">Hydrolase</keyword>
<feature type="compositionally biased region" description="Polar residues" evidence="3">
    <location>
        <begin position="264"/>
        <end position="279"/>
    </location>
</feature>
<accession>A0ABQ5ECF2</accession>
<evidence type="ECO:0000313" key="6">
    <source>
        <dbReference type="Proteomes" id="UP001151760"/>
    </source>
</evidence>
<evidence type="ECO:0000256" key="3">
    <source>
        <dbReference type="SAM" id="MobiDB-lite"/>
    </source>
</evidence>
<dbReference type="PANTHER" id="PTHR42648:SF32">
    <property type="entry name" value="RIBONUCLEASE H-LIKE DOMAIN, GAG-PRE-INTEGRASE DOMAIN PROTEIN-RELATED"/>
    <property type="match status" value="1"/>
</dbReference>
<dbReference type="PROSITE" id="PS50994">
    <property type="entry name" value="INTEGRASE"/>
    <property type="match status" value="1"/>
</dbReference>
<dbReference type="PANTHER" id="PTHR42648">
    <property type="entry name" value="TRANSPOSASE, PUTATIVE-RELATED"/>
    <property type="match status" value="1"/>
</dbReference>
<evidence type="ECO:0000256" key="1">
    <source>
        <dbReference type="ARBA" id="ARBA00022723"/>
    </source>
</evidence>
<reference evidence="5" key="2">
    <citation type="submission" date="2022-01" db="EMBL/GenBank/DDBJ databases">
        <authorList>
            <person name="Yamashiro T."/>
            <person name="Shiraishi A."/>
            <person name="Satake H."/>
            <person name="Nakayama K."/>
        </authorList>
    </citation>
    <scope>NUCLEOTIDE SEQUENCE</scope>
</reference>
<dbReference type="InterPro" id="IPR013103">
    <property type="entry name" value="RVT_2"/>
</dbReference>
<proteinExistence type="predicted"/>
<dbReference type="EMBL" id="BQNB010016158">
    <property type="protein sequence ID" value="GJT48488.1"/>
    <property type="molecule type" value="Genomic_DNA"/>
</dbReference>
<organism evidence="5 6">
    <name type="scientific">Tanacetum coccineum</name>
    <dbReference type="NCBI Taxonomy" id="301880"/>
    <lineage>
        <taxon>Eukaryota</taxon>
        <taxon>Viridiplantae</taxon>
        <taxon>Streptophyta</taxon>
        <taxon>Embryophyta</taxon>
        <taxon>Tracheophyta</taxon>
        <taxon>Spermatophyta</taxon>
        <taxon>Magnoliopsida</taxon>
        <taxon>eudicotyledons</taxon>
        <taxon>Gunneridae</taxon>
        <taxon>Pentapetalae</taxon>
        <taxon>asterids</taxon>
        <taxon>campanulids</taxon>
        <taxon>Asterales</taxon>
        <taxon>Asteraceae</taxon>
        <taxon>Asteroideae</taxon>
        <taxon>Anthemideae</taxon>
        <taxon>Anthemidinae</taxon>
        <taxon>Tanacetum</taxon>
    </lineage>
</organism>
<name>A0ABQ5ECF2_9ASTR</name>
<dbReference type="Proteomes" id="UP001151760">
    <property type="component" value="Unassembled WGS sequence"/>
</dbReference>
<evidence type="ECO:0000259" key="4">
    <source>
        <dbReference type="PROSITE" id="PS50994"/>
    </source>
</evidence>
<feature type="region of interest" description="Disordered" evidence="3">
    <location>
        <begin position="256"/>
        <end position="279"/>
    </location>
</feature>
<reference evidence="5" key="1">
    <citation type="journal article" date="2022" name="Int. J. Mol. Sci.">
        <title>Draft Genome of Tanacetum Coccineum: Genomic Comparison of Closely Related Tanacetum-Family Plants.</title>
        <authorList>
            <person name="Yamashiro T."/>
            <person name="Shiraishi A."/>
            <person name="Nakayama K."/>
            <person name="Satake H."/>
        </authorList>
    </citation>
    <scope>NUCLEOTIDE SEQUENCE</scope>
</reference>
<dbReference type="InterPro" id="IPR057670">
    <property type="entry name" value="SH3_retrovirus"/>
</dbReference>
<dbReference type="Gene3D" id="3.30.420.10">
    <property type="entry name" value="Ribonuclease H-like superfamily/Ribonuclease H"/>
    <property type="match status" value="1"/>
</dbReference>
<keyword evidence="1" id="KW-0479">Metal-binding</keyword>
<feature type="compositionally biased region" description="Low complexity" evidence="3">
    <location>
        <begin position="315"/>
        <end position="329"/>
    </location>
</feature>
<dbReference type="SUPFAM" id="SSF53098">
    <property type="entry name" value="Ribonuclease H-like"/>
    <property type="match status" value="1"/>
</dbReference>
<comment type="caution">
    <text evidence="5">The sequence shown here is derived from an EMBL/GenBank/DDBJ whole genome shotgun (WGS) entry which is preliminary data.</text>
</comment>
<dbReference type="InterPro" id="IPR036397">
    <property type="entry name" value="RNaseH_sf"/>
</dbReference>
<feature type="region of interest" description="Disordered" evidence="3">
    <location>
        <begin position="305"/>
        <end position="329"/>
    </location>
</feature>
<keyword evidence="6" id="KW-1185">Reference proteome</keyword>
<dbReference type="Pfam" id="PF07727">
    <property type="entry name" value="RVT_2"/>
    <property type="match status" value="1"/>
</dbReference>
<gene>
    <name evidence="5" type="ORF">Tco_0974645</name>
</gene>
<dbReference type="Pfam" id="PF25597">
    <property type="entry name" value="SH3_retrovirus"/>
    <property type="match status" value="1"/>
</dbReference>
<dbReference type="InterPro" id="IPR012337">
    <property type="entry name" value="RNaseH-like_sf"/>
</dbReference>
<dbReference type="InterPro" id="IPR001584">
    <property type="entry name" value="Integrase_cat-core"/>
</dbReference>